<accession>A0A6S7HZB3</accession>
<name>A0A6S7HZB3_PARCT</name>
<comment type="caution">
    <text evidence="1">The sequence shown here is derived from an EMBL/GenBank/DDBJ whole genome shotgun (WGS) entry which is preliminary data.</text>
</comment>
<evidence type="ECO:0000313" key="1">
    <source>
        <dbReference type="EMBL" id="CAB4000061.1"/>
    </source>
</evidence>
<protein>
    <submittedName>
        <fullName evidence="1">Uncharacterized protein</fullName>
    </submittedName>
</protein>
<proteinExistence type="predicted"/>
<evidence type="ECO:0000313" key="2">
    <source>
        <dbReference type="Proteomes" id="UP001152795"/>
    </source>
</evidence>
<dbReference type="OrthoDB" id="6777517at2759"/>
<dbReference type="AlphaFoldDB" id="A0A6S7HZB3"/>
<gene>
    <name evidence="1" type="ORF">PACLA_8A083210</name>
</gene>
<dbReference type="Proteomes" id="UP001152795">
    <property type="component" value="Unassembled WGS sequence"/>
</dbReference>
<keyword evidence="2" id="KW-1185">Reference proteome</keyword>
<dbReference type="EMBL" id="CACRXK020003746">
    <property type="protein sequence ID" value="CAB4000061.1"/>
    <property type="molecule type" value="Genomic_DNA"/>
</dbReference>
<reference evidence="1" key="1">
    <citation type="submission" date="2020-04" db="EMBL/GenBank/DDBJ databases">
        <authorList>
            <person name="Alioto T."/>
            <person name="Alioto T."/>
            <person name="Gomez Garrido J."/>
        </authorList>
    </citation>
    <scope>NUCLEOTIDE SEQUENCE</scope>
    <source>
        <strain evidence="1">A484AB</strain>
    </source>
</reference>
<organism evidence="1 2">
    <name type="scientific">Paramuricea clavata</name>
    <name type="common">Red gorgonian</name>
    <name type="synonym">Violescent sea-whip</name>
    <dbReference type="NCBI Taxonomy" id="317549"/>
    <lineage>
        <taxon>Eukaryota</taxon>
        <taxon>Metazoa</taxon>
        <taxon>Cnidaria</taxon>
        <taxon>Anthozoa</taxon>
        <taxon>Octocorallia</taxon>
        <taxon>Malacalcyonacea</taxon>
        <taxon>Plexauridae</taxon>
        <taxon>Paramuricea</taxon>
    </lineage>
</organism>
<sequence>MTVTKQFKILAQARFDLNRKIHMIQRNIQELREQGDQPILDQQSIRYEHTCKSGADNLATWASENRMAIHPDTKTKVMLVGTKRKLATIAEPLNISICGTTLSQSSSGKLLGIHMDDCLSWNEHISAVIKKFNTKL</sequence>